<protein>
    <submittedName>
        <fullName evidence="2">Uncharacterized protein</fullName>
    </submittedName>
</protein>
<evidence type="ECO:0000313" key="2">
    <source>
        <dbReference type="EMBL" id="COX29920.1"/>
    </source>
</evidence>
<reference evidence="3" key="1">
    <citation type="submission" date="2015-03" db="EMBL/GenBank/DDBJ databases">
        <authorList>
            <consortium name="Pathogen Informatics"/>
            <person name="Murphy D."/>
        </authorList>
    </citation>
    <scope>NUCLEOTIDE SEQUENCE</scope>
    <source>
        <strain evidence="3">N09902308</strain>
    </source>
</reference>
<gene>
    <name evidence="2" type="ORF">ERS007703_05040</name>
    <name evidence="3" type="ORF">ERS007739_03736</name>
    <name evidence="1" type="ORF">ERS027646_02134</name>
</gene>
<dbReference type="Proteomes" id="UP000039021">
    <property type="component" value="Unassembled WGS sequence"/>
</dbReference>
<evidence type="ECO:0000313" key="5">
    <source>
        <dbReference type="Proteomes" id="UP000039021"/>
    </source>
</evidence>
<dbReference type="EMBL" id="CSBK01002028">
    <property type="protein sequence ID" value="COZ42091.1"/>
    <property type="molecule type" value="Genomic_DNA"/>
</dbReference>
<dbReference type="Proteomes" id="UP000038802">
    <property type="component" value="Unassembled WGS sequence"/>
</dbReference>
<evidence type="ECO:0000313" key="4">
    <source>
        <dbReference type="Proteomes" id="UP000038802"/>
    </source>
</evidence>
<evidence type="ECO:0000313" key="1">
    <source>
        <dbReference type="EMBL" id="CKS59285.1"/>
    </source>
</evidence>
<proteinExistence type="predicted"/>
<accession>A0A0T9DTQ4</accession>
<dbReference type="Proteomes" id="UP000048948">
    <property type="component" value="Unassembled WGS sequence"/>
</dbReference>
<sequence length="52" mass="5756">MSLRKLHCGTPGLGARPLFDKQELAAGVVGFRIAQVDHHLQRKHQLAVEILV</sequence>
<organism evidence="2 4">
    <name type="scientific">Mycobacterium tuberculosis</name>
    <dbReference type="NCBI Taxonomy" id="1773"/>
    <lineage>
        <taxon>Bacteria</taxon>
        <taxon>Bacillati</taxon>
        <taxon>Actinomycetota</taxon>
        <taxon>Actinomycetes</taxon>
        <taxon>Mycobacteriales</taxon>
        <taxon>Mycobacteriaceae</taxon>
        <taxon>Mycobacterium</taxon>
        <taxon>Mycobacterium tuberculosis complex</taxon>
    </lineage>
</organism>
<evidence type="ECO:0000313" key="6">
    <source>
        <dbReference type="Proteomes" id="UP000048948"/>
    </source>
</evidence>
<reference evidence="4 5" key="3">
    <citation type="submission" date="2015-03" db="EMBL/GenBank/DDBJ databases">
        <authorList>
            <consortium name="Pathogen Informatics"/>
        </authorList>
    </citation>
    <scope>NUCLEOTIDE SEQUENCE [LARGE SCALE GENOMIC DNA]</scope>
    <source>
        <strain evidence="1 6">Bir 172</strain>
        <strain evidence="4">K00500041</strain>
        <strain evidence="5">N09902308</strain>
    </source>
</reference>
<dbReference type="AlphaFoldDB" id="A0A0T9DTQ4"/>
<reference evidence="2" key="2">
    <citation type="submission" date="2015-03" db="EMBL/GenBank/DDBJ databases">
        <authorList>
            <person name="Murphy D."/>
        </authorList>
    </citation>
    <scope>NUCLEOTIDE SEQUENCE [LARGE SCALE GENOMIC DNA]</scope>
    <source>
        <strain evidence="2">K00500041</strain>
    </source>
</reference>
<name>A0A0T9DTQ4_MYCTX</name>
<dbReference type="EMBL" id="CSAE01001100">
    <property type="protein sequence ID" value="COX29920.1"/>
    <property type="molecule type" value="Genomic_DNA"/>
</dbReference>
<evidence type="ECO:0000313" key="3">
    <source>
        <dbReference type="EMBL" id="COZ42091.1"/>
    </source>
</evidence>
<dbReference type="EMBL" id="CNGE01000368">
    <property type="protein sequence ID" value="CKS59285.1"/>
    <property type="molecule type" value="Genomic_DNA"/>
</dbReference>